<dbReference type="InterPro" id="IPR012334">
    <property type="entry name" value="Pectin_lyas_fold"/>
</dbReference>
<evidence type="ECO:0000313" key="11">
    <source>
        <dbReference type="Proteomes" id="UP000346198"/>
    </source>
</evidence>
<feature type="domain" description="GLAA-B beta-barrel" evidence="8">
    <location>
        <begin position="149"/>
        <end position="244"/>
    </location>
</feature>
<name>A0A6C2UH40_9BACT</name>
<dbReference type="EMBL" id="CAAHFH010000001">
    <property type="protein sequence ID" value="VGO18731.1"/>
    <property type="molecule type" value="Genomic_DNA"/>
</dbReference>
<reference evidence="10 11" key="1">
    <citation type="submission" date="2019-04" db="EMBL/GenBank/DDBJ databases">
        <authorList>
            <person name="Van Vliet M D."/>
        </authorList>
    </citation>
    <scope>NUCLEOTIDE SEQUENCE [LARGE SCALE GENOMIC DNA]</scope>
    <source>
        <strain evidence="10 11">F21</strain>
    </source>
</reference>
<comment type="catalytic activity">
    <reaction evidence="1">
        <text>Hydrolysis of terminal, non-reducing alpha-D-galactose residues in alpha-D-galactosides, including galactose oligosaccharides, galactomannans and galactolipids.</text>
        <dbReference type="EC" id="3.2.1.22"/>
    </reaction>
</comment>
<dbReference type="Pfam" id="PF13229">
    <property type="entry name" value="Beta_helix"/>
    <property type="match status" value="1"/>
</dbReference>
<evidence type="ECO:0000256" key="2">
    <source>
        <dbReference type="ARBA" id="ARBA00001271"/>
    </source>
</evidence>
<evidence type="ECO:0000256" key="4">
    <source>
        <dbReference type="ARBA" id="ARBA00022737"/>
    </source>
</evidence>
<keyword evidence="4" id="KW-0677">Repeat</keyword>
<evidence type="ECO:0000259" key="7">
    <source>
        <dbReference type="Pfam" id="PF13229"/>
    </source>
</evidence>
<keyword evidence="3" id="KW-0732">Signal</keyword>
<dbReference type="AlphaFoldDB" id="A0A6C2UH40"/>
<comment type="catalytic activity">
    <reaction evidence="2">
        <text>Hydrolysis of terminal, non-reducing branched (1-&gt;3)-alpha-D-galactosidic residues, producing free D-galactose.</text>
        <dbReference type="EC" id="3.2.1.n1"/>
    </reaction>
</comment>
<evidence type="ECO:0000256" key="6">
    <source>
        <dbReference type="ARBA" id="ARBA00023295"/>
    </source>
</evidence>
<dbReference type="InterPro" id="IPR056441">
    <property type="entry name" value="Beta-barrel_GLAA-B_II"/>
</dbReference>
<keyword evidence="6" id="KW-0326">Glycosidase</keyword>
<dbReference type="InterPro" id="IPR011050">
    <property type="entry name" value="Pectin_lyase_fold/virulence"/>
</dbReference>
<dbReference type="Pfam" id="PF23764">
    <property type="entry name" value="Beta-barrel_GLAA-B_II"/>
    <property type="match status" value="1"/>
</dbReference>
<dbReference type="SUPFAM" id="SSF51126">
    <property type="entry name" value="Pectin lyase-like"/>
    <property type="match status" value="1"/>
</dbReference>
<gene>
    <name evidence="10" type="primary">glaB_2</name>
    <name evidence="10" type="ORF">SCARR_00784</name>
</gene>
<organism evidence="10 11">
    <name type="scientific">Pontiella sulfatireligans</name>
    <dbReference type="NCBI Taxonomy" id="2750658"/>
    <lineage>
        <taxon>Bacteria</taxon>
        <taxon>Pseudomonadati</taxon>
        <taxon>Kiritimatiellota</taxon>
        <taxon>Kiritimatiellia</taxon>
        <taxon>Kiritimatiellales</taxon>
        <taxon>Pontiellaceae</taxon>
        <taxon>Pontiella</taxon>
    </lineage>
</organism>
<dbReference type="Gene3D" id="2.160.20.10">
    <property type="entry name" value="Single-stranded right-handed beta-helix, Pectin lyase-like"/>
    <property type="match status" value="2"/>
</dbReference>
<evidence type="ECO:0000313" key="10">
    <source>
        <dbReference type="EMBL" id="VGO18731.1"/>
    </source>
</evidence>
<evidence type="ECO:0000259" key="9">
    <source>
        <dbReference type="Pfam" id="PF23764"/>
    </source>
</evidence>
<dbReference type="InterPro" id="IPR006626">
    <property type="entry name" value="PbH1"/>
</dbReference>
<keyword evidence="5" id="KW-0378">Hydrolase</keyword>
<dbReference type="InterPro" id="IPR039448">
    <property type="entry name" value="Beta_helix"/>
</dbReference>
<proteinExistence type="predicted"/>
<keyword evidence="11" id="KW-1185">Reference proteome</keyword>
<evidence type="ECO:0000256" key="5">
    <source>
        <dbReference type="ARBA" id="ARBA00022801"/>
    </source>
</evidence>
<dbReference type="InterPro" id="IPR057275">
    <property type="entry name" value="Beta-barrel_GLAA-B_I"/>
</dbReference>
<dbReference type="Pfam" id="PF23763">
    <property type="entry name" value="Beta-barrel_GLAA-B_I"/>
    <property type="match status" value="1"/>
</dbReference>
<dbReference type="GO" id="GO:0004557">
    <property type="term" value="F:alpha-galactosidase activity"/>
    <property type="evidence" value="ECO:0007669"/>
    <property type="project" value="UniProtKB-EC"/>
</dbReference>
<feature type="domain" description="GLAA-B beta-barrel" evidence="9">
    <location>
        <begin position="354"/>
        <end position="414"/>
    </location>
</feature>
<dbReference type="Proteomes" id="UP000346198">
    <property type="component" value="Unassembled WGS sequence"/>
</dbReference>
<dbReference type="SMART" id="SM00710">
    <property type="entry name" value="PbH1"/>
    <property type="match status" value="7"/>
</dbReference>
<evidence type="ECO:0000256" key="1">
    <source>
        <dbReference type="ARBA" id="ARBA00001255"/>
    </source>
</evidence>
<evidence type="ECO:0000256" key="3">
    <source>
        <dbReference type="ARBA" id="ARBA00022729"/>
    </source>
</evidence>
<sequence>MKQGVPTKGSKMKRSLFILSVFWFVAGFAGAEVINVADHGIVPGKDVSLEANRLIESLIGKKDVTLYFPKGRYEFRPENALEKYRAVTNHDNSLKRMAFPIFGMEGLTLDGGGSTFVFHGRLCPITLEGSTGVTLKNFTIDWDTPFHHELKVVERDESNNSFVAEISPMKYGFDIKGSELWLGHYSWQDQLGQNIAYDPDTGAPYWQTKRYALKRKSHKAKKVGENRVELKDATKVAPPVGAVLCTYGNGPTNRLAQAIHIDRSKDTYIENVTVHTGGGMALIAERAENVHLNGFIVTAAEGRILATRADATHFLGCKGLIKLENCRLEHMADDGINVHGAYIKINEYKGSNTFLCAISHRQQMGLVFAEPGDRVMITSRETVLPIYETTVTDVKVLDEEQLLITVAEVPESLPKGLLSMENLTWYPDVVMKNNIIRNNRARSALISTKGKVLIEGNVFSSQMHGILIEGDNKSWYESGGVRDVTINNNTFENIGYGTGEGYPLYASPMLSDEQRLGDDQYHRNIRFTNNRLKSYNGLLAHAKSVKGLVLTGNIIELNKTYPTGSEQPAIDLDYCKDVTIEDNLFNGFIWPIRVEQKDSSNVKMKNNKGIE</sequence>
<protein>
    <submittedName>
        <fullName evidence="10">Alpha-1,3-galactosidase B</fullName>
    </submittedName>
</protein>
<evidence type="ECO:0000259" key="8">
    <source>
        <dbReference type="Pfam" id="PF23763"/>
    </source>
</evidence>
<accession>A0A6C2UH40</accession>
<feature type="domain" description="Right handed beta helix" evidence="7">
    <location>
        <begin position="429"/>
        <end position="607"/>
    </location>
</feature>